<reference evidence="2 3" key="1">
    <citation type="submission" date="2017-02" db="EMBL/GenBank/DDBJ databases">
        <authorList>
            <person name="Peterson S.W."/>
        </authorList>
    </citation>
    <scope>NUCLEOTIDE SEQUENCE [LARGE SCALE GENOMIC DNA]</scope>
    <source>
        <strain evidence="2 3">S285</strain>
    </source>
</reference>
<evidence type="ECO:0000313" key="2">
    <source>
        <dbReference type="EMBL" id="ARN83718.1"/>
    </source>
</evidence>
<dbReference type="EMBL" id="CP019948">
    <property type="protein sequence ID" value="ARN83718.1"/>
    <property type="molecule type" value="Genomic_DNA"/>
</dbReference>
<dbReference type="Gene3D" id="2.180.10.10">
    <property type="entry name" value="RHS repeat-associated core"/>
    <property type="match status" value="1"/>
</dbReference>
<dbReference type="STRING" id="655015.B1812_16190"/>
<proteinExistence type="predicted"/>
<accession>A0A1W6N1M4</accession>
<feature type="region of interest" description="Disordered" evidence="1">
    <location>
        <begin position="1"/>
        <end position="26"/>
    </location>
</feature>
<gene>
    <name evidence="2" type="ORF">B1812_16190</name>
</gene>
<keyword evidence="3" id="KW-1185">Reference proteome</keyword>
<dbReference type="AlphaFoldDB" id="A0A1W6N1M4"/>
<feature type="compositionally biased region" description="Low complexity" evidence="1">
    <location>
        <begin position="1"/>
        <end position="22"/>
    </location>
</feature>
<dbReference type="Proteomes" id="UP000193978">
    <property type="component" value="Chromosome"/>
</dbReference>
<evidence type="ECO:0000256" key="1">
    <source>
        <dbReference type="SAM" id="MobiDB-lite"/>
    </source>
</evidence>
<evidence type="ECO:0000313" key="3">
    <source>
        <dbReference type="Proteomes" id="UP000193978"/>
    </source>
</evidence>
<organism evidence="2 3">
    <name type="scientific">Methylocystis bryophila</name>
    <dbReference type="NCBI Taxonomy" id="655015"/>
    <lineage>
        <taxon>Bacteria</taxon>
        <taxon>Pseudomonadati</taxon>
        <taxon>Pseudomonadota</taxon>
        <taxon>Alphaproteobacteria</taxon>
        <taxon>Hyphomicrobiales</taxon>
        <taxon>Methylocystaceae</taxon>
        <taxon>Methylocystis</taxon>
    </lineage>
</organism>
<name>A0A1W6N1M4_9HYPH</name>
<protein>
    <submittedName>
        <fullName evidence="2">Uncharacterized protein</fullName>
    </submittedName>
</protein>
<dbReference type="KEGG" id="mbry:B1812_16190"/>
<sequence length="126" mass="13898">MASASSAKRSRTPRSAAPAATPHGDTVAKTIEVIERYFDAEGRPIKHRTLGAARIARRYDKRGNQIEESYYNSCGKPTERRDLGAASIAWRYDENGRRLGTDFFSANGALIAREDAEQAKEPAVVE</sequence>
<dbReference type="OrthoDB" id="8443327at2"/>